<feature type="compositionally biased region" description="Basic and acidic residues" evidence="2">
    <location>
        <begin position="466"/>
        <end position="479"/>
    </location>
</feature>
<name>A0AAN7W9L5_9PEZI</name>
<comment type="caution">
    <text evidence="3">The sequence shown here is derived from an EMBL/GenBank/DDBJ whole genome shotgun (WGS) entry which is preliminary data.</text>
</comment>
<feature type="compositionally biased region" description="Basic residues" evidence="2">
    <location>
        <begin position="111"/>
        <end position="125"/>
    </location>
</feature>
<gene>
    <name evidence="3" type="ORF">LTR97_010415</name>
</gene>
<evidence type="ECO:0000313" key="4">
    <source>
        <dbReference type="Proteomes" id="UP001310594"/>
    </source>
</evidence>
<feature type="coiled-coil region" evidence="1">
    <location>
        <begin position="277"/>
        <end position="304"/>
    </location>
</feature>
<proteinExistence type="predicted"/>
<dbReference type="EMBL" id="JAVRQU010000018">
    <property type="protein sequence ID" value="KAK5692939.1"/>
    <property type="molecule type" value="Genomic_DNA"/>
</dbReference>
<feature type="region of interest" description="Disordered" evidence="2">
    <location>
        <begin position="448"/>
        <end position="479"/>
    </location>
</feature>
<reference evidence="3" key="1">
    <citation type="submission" date="2023-08" db="EMBL/GenBank/DDBJ databases">
        <title>Black Yeasts Isolated from many extreme environments.</title>
        <authorList>
            <person name="Coleine C."/>
            <person name="Stajich J.E."/>
            <person name="Selbmann L."/>
        </authorList>
    </citation>
    <scope>NUCLEOTIDE SEQUENCE</scope>
    <source>
        <strain evidence="3">CCFEE 5810</strain>
    </source>
</reference>
<evidence type="ECO:0000256" key="1">
    <source>
        <dbReference type="SAM" id="Coils"/>
    </source>
</evidence>
<sequence length="479" mass="53411">MKKSWFSKVAESSHQLPRWRTPSAMAASIIPPPIIQSTYAGSPRPAPKSVVFERPVAPPIDDRQSELEADLQFLLDAQAEGLVQGWEGGVHDDHTSTGSTTPTAQSVRSSSGRRKAKPLRKKPGLRSARKGIYNSILALSAVKAEELRAIDVETREKEETVSQIDEWEQKRQGLEEAARHVDESEDTVRLQRLRQEADVLQEEINSVELQLAEMKARQRKLLRHAEQAENAVQAKLASYTSSLSLLQADVKRFLASTHGGSRTQDASASMWELPAERRTLDMAREQWTAEKENLQQDRASVEHERAALVEGAAVWKEVITHVADFEKQMRSSMTDLSSSQSAWDEEPSTSNENPERLRELLGNLDVVLGHLETQFATATDRDWKLLIAAIGAELDAMRQGRQILQNVLGVTADTAAESDDLVDAEDHIPSPDEIVGNGGDAIHQLDRSFETARRQRGNITEDSSEDDTHPEELLFSRQE</sequence>
<evidence type="ECO:0000313" key="3">
    <source>
        <dbReference type="EMBL" id="KAK5692939.1"/>
    </source>
</evidence>
<feature type="compositionally biased region" description="Polar residues" evidence="2">
    <location>
        <begin position="331"/>
        <end position="352"/>
    </location>
</feature>
<accession>A0AAN7W9L5</accession>
<protein>
    <submittedName>
        <fullName evidence="3">Uncharacterized protein</fullName>
    </submittedName>
</protein>
<feature type="region of interest" description="Disordered" evidence="2">
    <location>
        <begin position="87"/>
        <end position="125"/>
    </location>
</feature>
<keyword evidence="1" id="KW-0175">Coiled coil</keyword>
<organism evidence="3 4">
    <name type="scientific">Elasticomyces elasticus</name>
    <dbReference type="NCBI Taxonomy" id="574655"/>
    <lineage>
        <taxon>Eukaryota</taxon>
        <taxon>Fungi</taxon>
        <taxon>Dikarya</taxon>
        <taxon>Ascomycota</taxon>
        <taxon>Pezizomycotina</taxon>
        <taxon>Dothideomycetes</taxon>
        <taxon>Dothideomycetidae</taxon>
        <taxon>Mycosphaerellales</taxon>
        <taxon>Teratosphaeriaceae</taxon>
        <taxon>Elasticomyces</taxon>
    </lineage>
</organism>
<dbReference type="Proteomes" id="UP001310594">
    <property type="component" value="Unassembled WGS sequence"/>
</dbReference>
<feature type="coiled-coil region" evidence="1">
    <location>
        <begin position="150"/>
        <end position="231"/>
    </location>
</feature>
<feature type="compositionally biased region" description="Polar residues" evidence="2">
    <location>
        <begin position="96"/>
        <end position="110"/>
    </location>
</feature>
<dbReference type="AlphaFoldDB" id="A0AAN7W9L5"/>
<evidence type="ECO:0000256" key="2">
    <source>
        <dbReference type="SAM" id="MobiDB-lite"/>
    </source>
</evidence>
<feature type="region of interest" description="Disordered" evidence="2">
    <location>
        <begin position="331"/>
        <end position="354"/>
    </location>
</feature>